<reference evidence="8 9" key="1">
    <citation type="journal article" date="2011" name="J. Bacteriol.">
        <title>Genome of Streptococcus oralis strain Uo5.</title>
        <authorList>
            <person name="Reichmann P."/>
            <person name="Nuhn M."/>
            <person name="Denapaite D."/>
            <person name="Bruckner R."/>
            <person name="Henrich B."/>
            <person name="Maurer P."/>
            <person name="Rieger M."/>
            <person name="Klages S."/>
            <person name="Reinhard R."/>
            <person name="Hakenbeck R."/>
        </authorList>
    </citation>
    <scope>NUCLEOTIDE SEQUENCE [LARGE SCALE GENOMIC DNA]</scope>
    <source>
        <strain evidence="8 9">Uo5</strain>
    </source>
</reference>
<dbReference type="Proteomes" id="UP000008131">
    <property type="component" value="Chromosome"/>
</dbReference>
<dbReference type="SMART" id="SM00382">
    <property type="entry name" value="AAA"/>
    <property type="match status" value="2"/>
</dbReference>
<comment type="function">
    <text evidence="4">Essential cell division protein that coordinates cell division and chromosome segregation. The N-terminus is involved in assembly of the cell-division machinery. The C-terminus functions as a DNA motor that moves dsDNA in an ATP-dependent manner towards the difSL recombination site, which is located within the replication terminus region. Required for activation of the XerS recombinase, allowing activation of chromosome unlinking by recombination.</text>
</comment>
<gene>
    <name evidence="8" type="primary">essC</name>
    <name evidence="8" type="ordered locus">SOR_0312</name>
</gene>
<feature type="domain" description="FtsK" evidence="7">
    <location>
        <begin position="987"/>
        <end position="1173"/>
    </location>
</feature>
<dbReference type="PROSITE" id="PS50901">
    <property type="entry name" value="FTSK"/>
    <property type="match status" value="2"/>
</dbReference>
<evidence type="ECO:0000256" key="1">
    <source>
        <dbReference type="ARBA" id="ARBA00022737"/>
    </source>
</evidence>
<dbReference type="RefSeq" id="WP_000744025.1">
    <property type="nucleotide sequence ID" value="NC_015291.1"/>
</dbReference>
<keyword evidence="3 5" id="KW-0067">ATP-binding</keyword>
<dbReference type="HOGENOM" id="CLU_003134_2_1_9"/>
<keyword evidence="1" id="KW-0677">Repeat</keyword>
<keyword evidence="6" id="KW-0812">Transmembrane</keyword>
<dbReference type="InterPro" id="IPR003593">
    <property type="entry name" value="AAA+_ATPase"/>
</dbReference>
<feature type="binding site" evidence="5">
    <location>
        <begin position="662"/>
        <end position="669"/>
    </location>
    <ligand>
        <name>ATP</name>
        <dbReference type="ChEBI" id="CHEBI:30616"/>
    </ligand>
</feature>
<evidence type="ECO:0000313" key="8">
    <source>
        <dbReference type="EMBL" id="CBY99998.1"/>
    </source>
</evidence>
<dbReference type="GO" id="GO:0005524">
    <property type="term" value="F:ATP binding"/>
    <property type="evidence" value="ECO:0007669"/>
    <property type="project" value="UniProtKB-UniRule"/>
</dbReference>
<dbReference type="Gene3D" id="3.40.50.300">
    <property type="entry name" value="P-loop containing nucleotide triphosphate hydrolases"/>
    <property type="match status" value="2"/>
</dbReference>
<dbReference type="KEGG" id="sor:SOR_0312"/>
<evidence type="ECO:0000256" key="5">
    <source>
        <dbReference type="PROSITE-ProRule" id="PRU00289"/>
    </source>
</evidence>
<organism evidence="8 9">
    <name type="scientific">Streptococcus oralis (strain Uo5)</name>
    <dbReference type="NCBI Taxonomy" id="927666"/>
    <lineage>
        <taxon>Bacteria</taxon>
        <taxon>Bacillati</taxon>
        <taxon>Bacillota</taxon>
        <taxon>Bacilli</taxon>
        <taxon>Lactobacillales</taxon>
        <taxon>Streptococcaceae</taxon>
        <taxon>Streptococcus</taxon>
    </lineage>
</organism>
<dbReference type="PANTHER" id="PTHR22683">
    <property type="entry name" value="SPORULATION PROTEIN RELATED"/>
    <property type="match status" value="1"/>
</dbReference>
<keyword evidence="6" id="KW-1133">Transmembrane helix</keyword>
<dbReference type="CDD" id="cd01127">
    <property type="entry name" value="TrwB_TraG_TraD_VirD4"/>
    <property type="match status" value="1"/>
</dbReference>
<dbReference type="EMBL" id="FR720602">
    <property type="protein sequence ID" value="CBY99998.1"/>
    <property type="molecule type" value="Genomic_DNA"/>
</dbReference>
<dbReference type="InterPro" id="IPR050206">
    <property type="entry name" value="FtsK/SpoIIIE/SftA"/>
</dbReference>
<evidence type="ECO:0000256" key="3">
    <source>
        <dbReference type="ARBA" id="ARBA00022840"/>
    </source>
</evidence>
<name>F2QGY7_STROU</name>
<dbReference type="InterPro" id="IPR002543">
    <property type="entry name" value="FtsK_dom"/>
</dbReference>
<evidence type="ECO:0000259" key="7">
    <source>
        <dbReference type="PROSITE" id="PS50901"/>
    </source>
</evidence>
<keyword evidence="2 5" id="KW-0547">Nucleotide-binding</keyword>
<evidence type="ECO:0000256" key="4">
    <source>
        <dbReference type="ARBA" id="ARBA00045564"/>
    </source>
</evidence>
<feature type="transmembrane region" description="Helical" evidence="6">
    <location>
        <begin position="248"/>
        <end position="268"/>
    </location>
</feature>
<evidence type="ECO:0000313" key="9">
    <source>
        <dbReference type="Proteomes" id="UP000008131"/>
    </source>
</evidence>
<evidence type="ECO:0000256" key="2">
    <source>
        <dbReference type="ARBA" id="ARBA00022741"/>
    </source>
</evidence>
<dbReference type="PANTHER" id="PTHR22683:SF1">
    <property type="entry name" value="TYPE VII SECRETION SYSTEM PROTEIN ESSC"/>
    <property type="match status" value="1"/>
</dbReference>
<sequence length="1514" mass="172673">MKKQIIFYSQGLRYEVELSADKTVLIGATEKAQVYLSQQEIPIQLKVDGDEVFYQYDDEAGLLKDGLRLGEVVFYLREGEPRVYDLLDLSEFQIGSQRGALITLDEDVELLLQKSQNQWKLTRLKGAFYRNNHLEQMDQQLIGFGDELSLGAVTIKFYPDEVWVQGPAQVGQQLTLREPSRYGFYEDYPDYHRSPRIIYRGSEDKILINPPGQEPVKPSDELLKLIVPPLMMVGVTVLITLIQPRGIYILATVGMSITTMIFSIRGFIKNRKKYKADKKERVDLYRLYLKDKVKELTRLEREQKEGMHYHFPTILELTDLVESYNHRIYEKTPLHFDFLYYRLGLGKMPTSYDLKYGQQERSGKKDALEEEGYALYSRHKKIPDMPIPANLSHGPVGYIGPRNLVLEQLQLLVMQLATFHSYHDVQFITILPEEEKEQWSWMRWLPHAKLQELNVRGFVYNQRTRDQVLNSLNQILKLRRSQKEEASHKESTLFHPHYVVLVTDEKLILDHIIMEFFTEDPTELGCSLIFVEDVMSSLSENIQTVINIKDRNTGQLVMEEGVLKETDFRLDHFPADYDKERIARTLAPLNHLQNLKSSIPDSVTFMEMYGAETFEDLQVSSRWKKNAPYKSLAVPIGLRGQDDLVQLNLHEKAHGPHGLIAGTTGSGKSETIQSYILSLAVNFHPHDVAFLLIDYKGGGMANLFKNLPHLLGTITNLDGAQSMRALASINAEIHRRERLFGEFEVNHINQYQKKFKNGEATEPLPHLFLISDEFAELKVNQPDFIKELVSIARVGRSLGVHLILATQKPSGVVDDQIWSNSRFKIALKVADRSDSNEMLHTPDAAEITQTGRAYLQVGNNEVYELFQSAWSGADYQPDKDDMGIEDHTIYLINELGQYEILNEDLSGLEDVDEIKEVPTELDAIVHHIQLLCEEQEIPPVPQPWLPPLKERIALEELEEVQPAVAWAQEKSLSVLLGMADIPQAQKQEAVSINLSKDGHILLYGSPGTGKTTFLQTAAMDLARKHSPKALTMYLMDFGTNGLAPLSKLPQVADTMLLDQTEKISKFVRIMEKELNRRKKLLADYGVGTLELYRQASGQEEPAIVILLDSYEAFKEEAYEAELFKLLVRISREGLSIGVHLLVTAGRQTNLRAQLYSNFKHQLSLPQNEAGEVRAIVGSTPLAMTMEDIKGRALMKREEVDVIQLALPVYGANDTQVLNNLRQEVASLQEAWTGQRPSAIPMVPEELTMDVFLNLPTTQEAIQNHELPIAISCEEAEIIPINPSTLKNIVVLSEGKQSLQYTICHLVSVINHCLDNGHVLLVDSNEEYSFLKEKANAYISGEEILDLFSNLDKEITNRKETPKDVQTFIVIPDLASFVEKVSISEDDFYQLYINAYKYGLHFITAGSKSVFFKVNPVIKVIKENITTAVIAMRLYDQSIVEHNSNNREKKLEWDQAYIYDKGRTQKSKINQTRNRGINYVRKTLPIRNSSVFKRRNRKTHGYRSWGRLPGSGNKL</sequence>
<protein>
    <submittedName>
        <fullName evidence="8">ATPase FtsK/SpoIIIE family protein</fullName>
    </submittedName>
</protein>
<dbReference type="Pfam" id="PF01580">
    <property type="entry name" value="FtsK_SpoIIIE"/>
    <property type="match status" value="2"/>
</dbReference>
<dbReference type="eggNOG" id="COG1674">
    <property type="taxonomic scope" value="Bacteria"/>
</dbReference>
<dbReference type="SUPFAM" id="SSF52540">
    <property type="entry name" value="P-loop containing nucleoside triphosphate hydrolases"/>
    <property type="match status" value="2"/>
</dbReference>
<keyword evidence="6" id="KW-0472">Membrane</keyword>
<feature type="domain" description="FtsK" evidence="7">
    <location>
        <begin position="642"/>
        <end position="836"/>
    </location>
</feature>
<feature type="binding site" evidence="5">
    <location>
        <begin position="1004"/>
        <end position="1011"/>
    </location>
    <ligand>
        <name>ATP</name>
        <dbReference type="ChEBI" id="CHEBI:30616"/>
    </ligand>
</feature>
<accession>F2QGY7</accession>
<dbReference type="NCBIfam" id="TIGR03928">
    <property type="entry name" value="T7_EssCb_Firm"/>
    <property type="match status" value="1"/>
</dbReference>
<dbReference type="GO" id="GO:0003677">
    <property type="term" value="F:DNA binding"/>
    <property type="evidence" value="ECO:0007669"/>
    <property type="project" value="InterPro"/>
</dbReference>
<proteinExistence type="predicted"/>
<dbReference type="InterPro" id="IPR023839">
    <property type="entry name" value="Firmicutes_EssC_C"/>
</dbReference>
<evidence type="ECO:0000256" key="6">
    <source>
        <dbReference type="SAM" id="Phobius"/>
    </source>
</evidence>
<dbReference type="InterPro" id="IPR027417">
    <property type="entry name" value="P-loop_NTPase"/>
</dbReference>